<dbReference type="PANTHER" id="PTHR35201">
    <property type="entry name" value="TERPENE SYNTHASE"/>
    <property type="match status" value="1"/>
</dbReference>
<sequence>MSNNVYACTLPGNSAINAFSDEVQRNTLRWVQKFDLAPQFKPMGWYTKAQFGLQAAREYPNADFKQLCLAGDLLTWLFTVDDTCDRGSDGAEAAVAMKAMLYEFIDILEDKREPSENKLSNGLVNVLDRFRAISSPFLYRQFCGHMIDYLKECFFEIDMQLNKYVPSIRKYFEMRPFGGFYIMFPLVAIFERFSLPAEVYEHETVKEIELILNLLGCFSNDLHSAERERKLETIGFNLIFIAQRELQMPYEAAVQYVADYHDDYLLKLDQCMSKIPYWSKSINEQLDRYIQGLYTMVRGYDDWAIIDTGRYKSA</sequence>
<dbReference type="SUPFAM" id="SSF48576">
    <property type="entry name" value="Terpenoid synthases"/>
    <property type="match status" value="1"/>
</dbReference>
<dbReference type="RefSeq" id="WP_211972261.1">
    <property type="nucleotide sequence ID" value="NZ_CBFHAM010000020.1"/>
</dbReference>
<keyword evidence="1" id="KW-0460">Magnesium</keyword>
<organism evidence="2 3">
    <name type="scientific">Chitinophaga hostae</name>
    <dbReference type="NCBI Taxonomy" id="2831022"/>
    <lineage>
        <taxon>Bacteria</taxon>
        <taxon>Pseudomonadati</taxon>
        <taxon>Bacteroidota</taxon>
        <taxon>Chitinophagia</taxon>
        <taxon>Chitinophagales</taxon>
        <taxon>Chitinophagaceae</taxon>
        <taxon>Chitinophaga</taxon>
    </lineage>
</organism>
<dbReference type="Pfam" id="PF19086">
    <property type="entry name" value="Terpene_syn_C_2"/>
    <property type="match status" value="1"/>
</dbReference>
<keyword evidence="3" id="KW-1185">Reference proteome</keyword>
<dbReference type="PANTHER" id="PTHR35201:SF4">
    <property type="entry name" value="BETA-PINACENE SYNTHASE-RELATED"/>
    <property type="match status" value="1"/>
</dbReference>
<keyword evidence="1" id="KW-0456">Lyase</keyword>
<dbReference type="InterPro" id="IPR008949">
    <property type="entry name" value="Isoprenoid_synthase_dom_sf"/>
</dbReference>
<evidence type="ECO:0000313" key="3">
    <source>
        <dbReference type="Proteomes" id="UP000676386"/>
    </source>
</evidence>
<reference evidence="2 3" key="1">
    <citation type="submission" date="2021-04" db="EMBL/GenBank/DDBJ databases">
        <title>Chitinophaga sp. nov., isolated from the rhizosphere soil.</title>
        <authorList>
            <person name="He S."/>
        </authorList>
    </citation>
    <scope>NUCLEOTIDE SEQUENCE [LARGE SCALE GENOMIC DNA]</scope>
    <source>
        <strain evidence="2 3">2R12</strain>
    </source>
</reference>
<comment type="similarity">
    <text evidence="1">Belongs to the terpene synthase family.</text>
</comment>
<name>A0ABS5IW13_9BACT</name>
<dbReference type="EC" id="4.2.3.-" evidence="1"/>
<dbReference type="InterPro" id="IPR034686">
    <property type="entry name" value="Terpene_cyclase-like_2"/>
</dbReference>
<dbReference type="SFLD" id="SFLDG01020">
    <property type="entry name" value="Terpene_Cyclase_Like_2"/>
    <property type="match status" value="1"/>
</dbReference>
<dbReference type="Proteomes" id="UP000676386">
    <property type="component" value="Unassembled WGS sequence"/>
</dbReference>
<comment type="cofactor">
    <cofactor evidence="1">
        <name>Mg(2+)</name>
        <dbReference type="ChEBI" id="CHEBI:18420"/>
    </cofactor>
</comment>
<dbReference type="EMBL" id="JAGTXB010000003">
    <property type="protein sequence ID" value="MBS0027153.1"/>
    <property type="molecule type" value="Genomic_DNA"/>
</dbReference>
<protein>
    <recommendedName>
        <fullName evidence="1">Terpene synthase</fullName>
        <ecNumber evidence="1">4.2.3.-</ecNumber>
    </recommendedName>
</protein>
<evidence type="ECO:0000313" key="2">
    <source>
        <dbReference type="EMBL" id="MBS0027153.1"/>
    </source>
</evidence>
<proteinExistence type="inferred from homology"/>
<evidence type="ECO:0000256" key="1">
    <source>
        <dbReference type="RuleBase" id="RU366034"/>
    </source>
</evidence>
<comment type="caution">
    <text evidence="2">The sequence shown here is derived from an EMBL/GenBank/DDBJ whole genome shotgun (WGS) entry which is preliminary data.</text>
</comment>
<dbReference type="Gene3D" id="1.10.600.10">
    <property type="entry name" value="Farnesyl Diphosphate Synthase"/>
    <property type="match status" value="1"/>
</dbReference>
<accession>A0ABS5IW13</accession>
<dbReference type="SFLD" id="SFLDS00005">
    <property type="entry name" value="Isoprenoid_Synthase_Type_I"/>
    <property type="match status" value="1"/>
</dbReference>
<gene>
    <name evidence="2" type="ORF">KE626_07525</name>
</gene>
<keyword evidence="1" id="KW-0479">Metal-binding</keyword>